<comment type="caution">
    <text evidence="9">The sequence shown here is derived from an EMBL/GenBank/DDBJ whole genome shotgun (WGS) entry which is preliminary data.</text>
</comment>
<gene>
    <name evidence="9" type="ORF">HNR00_003731</name>
</gene>
<evidence type="ECO:0000259" key="7">
    <source>
        <dbReference type="PROSITE" id="PS50113"/>
    </source>
</evidence>
<dbReference type="GO" id="GO:0003677">
    <property type="term" value="F:DNA binding"/>
    <property type="evidence" value="ECO:0007669"/>
    <property type="project" value="InterPro"/>
</dbReference>
<dbReference type="Gene3D" id="3.30.450.20">
    <property type="entry name" value="PAS domain"/>
    <property type="match status" value="1"/>
</dbReference>
<dbReference type="InterPro" id="IPR013655">
    <property type="entry name" value="PAS_fold_3"/>
</dbReference>
<evidence type="ECO:0000256" key="4">
    <source>
        <dbReference type="ARBA" id="ARBA00022679"/>
    </source>
</evidence>
<dbReference type="InterPro" id="IPR035965">
    <property type="entry name" value="PAS-like_dom_sf"/>
</dbReference>
<feature type="domain" description="PAS" evidence="6">
    <location>
        <begin position="51"/>
        <end position="87"/>
    </location>
</feature>
<dbReference type="EC" id="2.7.13.3" evidence="2"/>
<keyword evidence="10" id="KW-1185">Reference proteome</keyword>
<feature type="domain" description="HTH cro/C1-type" evidence="8">
    <location>
        <begin position="155"/>
        <end position="184"/>
    </location>
</feature>
<dbReference type="PROSITE" id="PS50113">
    <property type="entry name" value="PAC"/>
    <property type="match status" value="1"/>
</dbReference>
<evidence type="ECO:0000256" key="5">
    <source>
        <dbReference type="ARBA" id="ARBA00022777"/>
    </source>
</evidence>
<evidence type="ECO:0000259" key="6">
    <source>
        <dbReference type="PROSITE" id="PS50112"/>
    </source>
</evidence>
<proteinExistence type="predicted"/>
<dbReference type="RefSeq" id="WP_183571808.1">
    <property type="nucleotide sequence ID" value="NZ_JACHOP010000019.1"/>
</dbReference>
<reference evidence="9 10" key="1">
    <citation type="submission" date="2020-08" db="EMBL/GenBank/DDBJ databases">
        <title>Genomic Encyclopedia of Type Strains, Phase IV (KMG-IV): sequencing the most valuable type-strain genomes for metagenomic binning, comparative biology and taxonomic classification.</title>
        <authorList>
            <person name="Goeker M."/>
        </authorList>
    </citation>
    <scope>NUCLEOTIDE SEQUENCE [LARGE SCALE GENOMIC DNA]</scope>
    <source>
        <strain evidence="9 10">DSM 2163</strain>
    </source>
</reference>
<evidence type="ECO:0000256" key="3">
    <source>
        <dbReference type="ARBA" id="ARBA00022553"/>
    </source>
</evidence>
<evidence type="ECO:0000256" key="2">
    <source>
        <dbReference type="ARBA" id="ARBA00012438"/>
    </source>
</evidence>
<evidence type="ECO:0000313" key="10">
    <source>
        <dbReference type="Proteomes" id="UP000583454"/>
    </source>
</evidence>
<dbReference type="PANTHER" id="PTHR43304">
    <property type="entry name" value="PHYTOCHROME-LIKE PROTEIN CPH1"/>
    <property type="match status" value="1"/>
</dbReference>
<sequence length="229" mass="24787">MGISMGVAPRVEDPTELAHERYSALVRAVATVVWTATPDGGTRVGSDWTTLTGQTTEEMTGYGWLDAIHPEDRERTREAWRTAVLHQGVYDTDYRIRCADGIHRWFNARGAPVLDHDGAIREWVGMCLPITGSKRFQVDLRIPGSSTTRLTAAQVRAARALLGWTIERLSTEADLSPSTVARIEDAARIGSVRRSNLDAAKAAFEANGVVFTGDAGRVGLSLGGTPTAP</sequence>
<dbReference type="InterPro" id="IPR000014">
    <property type="entry name" value="PAS"/>
</dbReference>
<dbReference type="InterPro" id="IPR010982">
    <property type="entry name" value="Lambda_DNA-bd_dom_sf"/>
</dbReference>
<dbReference type="SUPFAM" id="SSF55785">
    <property type="entry name" value="PYP-like sensor domain (PAS domain)"/>
    <property type="match status" value="1"/>
</dbReference>
<protein>
    <recommendedName>
        <fullName evidence="2">histidine kinase</fullName>
        <ecNumber evidence="2">2.7.13.3</ecNumber>
    </recommendedName>
</protein>
<evidence type="ECO:0000313" key="9">
    <source>
        <dbReference type="EMBL" id="MBB5759003.1"/>
    </source>
</evidence>
<dbReference type="CDD" id="cd00093">
    <property type="entry name" value="HTH_XRE"/>
    <property type="match status" value="1"/>
</dbReference>
<dbReference type="InterPro" id="IPR001610">
    <property type="entry name" value="PAC"/>
</dbReference>
<dbReference type="Gene3D" id="1.10.260.40">
    <property type="entry name" value="lambda repressor-like DNA-binding domains"/>
    <property type="match status" value="1"/>
</dbReference>
<dbReference type="EMBL" id="JACHOP010000019">
    <property type="protein sequence ID" value="MBB5759003.1"/>
    <property type="molecule type" value="Genomic_DNA"/>
</dbReference>
<dbReference type="AlphaFoldDB" id="A0A840ZQL9"/>
<organism evidence="9 10">
    <name type="scientific">Methylorubrum rhodinum</name>
    <dbReference type="NCBI Taxonomy" id="29428"/>
    <lineage>
        <taxon>Bacteria</taxon>
        <taxon>Pseudomonadati</taxon>
        <taxon>Pseudomonadota</taxon>
        <taxon>Alphaproteobacteria</taxon>
        <taxon>Hyphomicrobiales</taxon>
        <taxon>Methylobacteriaceae</taxon>
        <taxon>Methylorubrum</taxon>
    </lineage>
</organism>
<dbReference type="FunFam" id="3.30.450.20:FF:000099">
    <property type="entry name" value="Sensory box sensor histidine kinase"/>
    <property type="match status" value="1"/>
</dbReference>
<dbReference type="SMART" id="SM00086">
    <property type="entry name" value="PAC"/>
    <property type="match status" value="1"/>
</dbReference>
<evidence type="ECO:0000259" key="8">
    <source>
        <dbReference type="PROSITE" id="PS50943"/>
    </source>
</evidence>
<dbReference type="InterPro" id="IPR001387">
    <property type="entry name" value="Cro/C1-type_HTH"/>
</dbReference>
<dbReference type="PROSITE" id="PS50943">
    <property type="entry name" value="HTH_CROC1"/>
    <property type="match status" value="1"/>
</dbReference>
<name>A0A840ZQL9_9HYPH</name>
<comment type="catalytic activity">
    <reaction evidence="1">
        <text>ATP + protein L-histidine = ADP + protein N-phospho-L-histidine.</text>
        <dbReference type="EC" id="2.7.13.3"/>
    </reaction>
</comment>
<dbReference type="Pfam" id="PF08447">
    <property type="entry name" value="PAS_3"/>
    <property type="match status" value="1"/>
</dbReference>
<evidence type="ECO:0000256" key="1">
    <source>
        <dbReference type="ARBA" id="ARBA00000085"/>
    </source>
</evidence>
<dbReference type="InterPro" id="IPR000700">
    <property type="entry name" value="PAS-assoc_C"/>
</dbReference>
<dbReference type="Proteomes" id="UP000583454">
    <property type="component" value="Unassembled WGS sequence"/>
</dbReference>
<keyword evidence="5" id="KW-0418">Kinase</keyword>
<dbReference type="SUPFAM" id="SSF47413">
    <property type="entry name" value="lambda repressor-like DNA-binding domains"/>
    <property type="match status" value="1"/>
</dbReference>
<dbReference type="PROSITE" id="PS50112">
    <property type="entry name" value="PAS"/>
    <property type="match status" value="1"/>
</dbReference>
<dbReference type="PANTHER" id="PTHR43304:SF1">
    <property type="entry name" value="PAC DOMAIN-CONTAINING PROTEIN"/>
    <property type="match status" value="1"/>
</dbReference>
<dbReference type="GO" id="GO:0004673">
    <property type="term" value="F:protein histidine kinase activity"/>
    <property type="evidence" value="ECO:0007669"/>
    <property type="project" value="UniProtKB-EC"/>
</dbReference>
<dbReference type="NCBIfam" id="TIGR00229">
    <property type="entry name" value="sensory_box"/>
    <property type="match status" value="1"/>
</dbReference>
<dbReference type="CDD" id="cd00130">
    <property type="entry name" value="PAS"/>
    <property type="match status" value="1"/>
</dbReference>
<feature type="domain" description="PAC" evidence="7">
    <location>
        <begin position="90"/>
        <end position="142"/>
    </location>
</feature>
<accession>A0A840ZQL9</accession>
<keyword evidence="3" id="KW-0597">Phosphoprotein</keyword>
<dbReference type="InterPro" id="IPR052162">
    <property type="entry name" value="Sensor_kinase/Photoreceptor"/>
</dbReference>
<keyword evidence="4" id="KW-0808">Transferase</keyword>